<name>W9HBH7_9PROT</name>
<organism evidence="5 6">
    <name type="scientific">Skermanella stibiiresistens SB22</name>
    <dbReference type="NCBI Taxonomy" id="1385369"/>
    <lineage>
        <taxon>Bacteria</taxon>
        <taxon>Pseudomonadati</taxon>
        <taxon>Pseudomonadota</taxon>
        <taxon>Alphaproteobacteria</taxon>
        <taxon>Rhodospirillales</taxon>
        <taxon>Azospirillaceae</taxon>
        <taxon>Skermanella</taxon>
    </lineage>
</organism>
<dbReference type="PANTHER" id="PTHR24422:SF19">
    <property type="entry name" value="CHEMOTAXIS PROTEIN METHYLTRANSFERASE"/>
    <property type="match status" value="1"/>
</dbReference>
<proteinExistence type="predicted"/>
<dbReference type="Pfam" id="PF01739">
    <property type="entry name" value="CheR"/>
    <property type="match status" value="1"/>
</dbReference>
<evidence type="ECO:0000313" key="6">
    <source>
        <dbReference type="Proteomes" id="UP000019486"/>
    </source>
</evidence>
<evidence type="ECO:0000256" key="3">
    <source>
        <dbReference type="ARBA" id="ARBA00022691"/>
    </source>
</evidence>
<feature type="domain" description="CheR-type methyltransferase" evidence="4">
    <location>
        <begin position="37"/>
        <end position="242"/>
    </location>
</feature>
<dbReference type="GO" id="GO:0008757">
    <property type="term" value="F:S-adenosylmethionine-dependent methyltransferase activity"/>
    <property type="evidence" value="ECO:0007669"/>
    <property type="project" value="InterPro"/>
</dbReference>
<dbReference type="EMBL" id="AVFL01000002">
    <property type="protein sequence ID" value="EWY42062.1"/>
    <property type="molecule type" value="Genomic_DNA"/>
</dbReference>
<keyword evidence="6" id="KW-1185">Reference proteome</keyword>
<evidence type="ECO:0000256" key="1">
    <source>
        <dbReference type="ARBA" id="ARBA00022603"/>
    </source>
</evidence>
<dbReference type="PATRIC" id="fig|1385369.3.peg.780"/>
<dbReference type="InterPro" id="IPR000780">
    <property type="entry name" value="CheR_MeTrfase"/>
</dbReference>
<dbReference type="OrthoDB" id="9816309at2"/>
<reference evidence="5 6" key="1">
    <citation type="submission" date="2013-08" db="EMBL/GenBank/DDBJ databases">
        <title>The genome sequence of Skermanella stibiiresistens.</title>
        <authorList>
            <person name="Zhu W."/>
            <person name="Wang G."/>
        </authorList>
    </citation>
    <scope>NUCLEOTIDE SEQUENCE [LARGE SCALE GENOMIC DNA]</scope>
    <source>
        <strain evidence="5 6">SB22</strain>
    </source>
</reference>
<dbReference type="Gene3D" id="3.40.50.150">
    <property type="entry name" value="Vaccinia Virus protein VP39"/>
    <property type="match status" value="1"/>
</dbReference>
<evidence type="ECO:0000256" key="2">
    <source>
        <dbReference type="ARBA" id="ARBA00022679"/>
    </source>
</evidence>
<comment type="caution">
    <text evidence="5">The sequence shown here is derived from an EMBL/GenBank/DDBJ whole genome shotgun (WGS) entry which is preliminary data.</text>
</comment>
<dbReference type="Proteomes" id="UP000019486">
    <property type="component" value="Unassembled WGS sequence"/>
</dbReference>
<accession>W9HBH7</accession>
<dbReference type="InterPro" id="IPR029063">
    <property type="entry name" value="SAM-dependent_MTases_sf"/>
</dbReference>
<dbReference type="PRINTS" id="PR00996">
    <property type="entry name" value="CHERMTFRASE"/>
</dbReference>
<dbReference type="RefSeq" id="WP_051511505.1">
    <property type="nucleotide sequence ID" value="NZ_AVFL01000002.1"/>
</dbReference>
<evidence type="ECO:0000259" key="4">
    <source>
        <dbReference type="PROSITE" id="PS50123"/>
    </source>
</evidence>
<dbReference type="SMART" id="SM00138">
    <property type="entry name" value="MeTrc"/>
    <property type="match status" value="1"/>
</dbReference>
<protein>
    <submittedName>
        <fullName evidence="5">Chemotaxis protein CheR</fullName>
    </submittedName>
</protein>
<dbReference type="GO" id="GO:0032259">
    <property type="term" value="P:methylation"/>
    <property type="evidence" value="ECO:0007669"/>
    <property type="project" value="UniProtKB-KW"/>
</dbReference>
<gene>
    <name evidence="5" type="ORF">N825_19270</name>
</gene>
<sequence length="260" mass="27434">MGEVSTLALETCRLIGANPAGPIGARLIEACAALPPQRIHASGADREALLATLIDGATNRETYFFRDRRQLALMGSLLRSGAPPGSRLDIWSAGCATGEEAYSLAMVLRDLGLAGTVTGTDVSRGALATARTALYRTGQMSPCRDVTAPDEIHLPLTADGRRTVADPIRGMVRLIEHNILSVPPRTGEFHAVVCRNVLIYMDAAARTTALRRLASAVRPGGLLLLGPGDVAPPIDPEAHGFRALFRDGAGLFVEGARHVG</sequence>
<keyword evidence="1" id="KW-0489">Methyltransferase</keyword>
<dbReference type="InterPro" id="IPR022642">
    <property type="entry name" value="CheR_C"/>
</dbReference>
<evidence type="ECO:0000313" key="5">
    <source>
        <dbReference type="EMBL" id="EWY42062.1"/>
    </source>
</evidence>
<dbReference type="InterPro" id="IPR050903">
    <property type="entry name" value="Bact_Chemotaxis_MeTrfase"/>
</dbReference>
<dbReference type="AlphaFoldDB" id="W9HBH7"/>
<dbReference type="PROSITE" id="PS50123">
    <property type="entry name" value="CHER"/>
    <property type="match status" value="1"/>
</dbReference>
<dbReference type="STRING" id="1385369.N825_19270"/>
<dbReference type="SUPFAM" id="SSF53335">
    <property type="entry name" value="S-adenosyl-L-methionine-dependent methyltransferases"/>
    <property type="match status" value="1"/>
</dbReference>
<keyword evidence="3" id="KW-0949">S-adenosyl-L-methionine</keyword>
<keyword evidence="2" id="KW-0808">Transferase</keyword>
<dbReference type="PANTHER" id="PTHR24422">
    <property type="entry name" value="CHEMOTAXIS PROTEIN METHYLTRANSFERASE"/>
    <property type="match status" value="1"/>
</dbReference>